<keyword evidence="4 9" id="KW-0689">Ribosomal protein</keyword>
<dbReference type="InterPro" id="IPR000244">
    <property type="entry name" value="Ribosomal_bL9"/>
</dbReference>
<evidence type="ECO:0000256" key="5">
    <source>
        <dbReference type="ARBA" id="ARBA00023274"/>
    </source>
</evidence>
<evidence type="ECO:0000259" key="7">
    <source>
        <dbReference type="Pfam" id="PF01281"/>
    </source>
</evidence>
<dbReference type="NCBIfam" id="TIGR00158">
    <property type="entry name" value="L9"/>
    <property type="match status" value="1"/>
</dbReference>
<gene>
    <name evidence="9" type="primary">rpl9</name>
</gene>
<dbReference type="RefSeq" id="YP_009541682.1">
    <property type="nucleotide sequence ID" value="NC_039977.1"/>
</dbReference>
<evidence type="ECO:0000259" key="8">
    <source>
        <dbReference type="Pfam" id="PF03948"/>
    </source>
</evidence>
<reference evidence="9" key="1">
    <citation type="journal article" date="2018" name="Genome Biol. Evol.">
        <title>Mitochondrial and Plastid Genomes from Coralline Red Algae Provide Insights into the Incongruent Evolutionary Histories of Organelles.</title>
        <authorList>
            <person name="Lee J."/>
            <person name="Song H.J."/>
            <person name="In Park S."/>
            <person name="Lee Y.M."/>
            <person name="Jeong S.Y."/>
            <person name="Oh Cho T."/>
            <person name="Kim J.H."/>
            <person name="Choi H.G."/>
            <person name="Choi C.G."/>
            <person name="Nelson W.A."/>
            <person name="Fredericq S."/>
            <person name="Bhattacharya D."/>
            <person name="Su Yoon H."/>
        </authorList>
    </citation>
    <scope>NUCLEOTIDE SEQUENCE</scope>
</reference>
<dbReference type="SUPFAM" id="SSF55658">
    <property type="entry name" value="L9 N-domain-like"/>
    <property type="match status" value="1"/>
</dbReference>
<feature type="domain" description="Ribosomal protein L9" evidence="7">
    <location>
        <begin position="5"/>
        <end position="51"/>
    </location>
</feature>
<dbReference type="GO" id="GO:0003735">
    <property type="term" value="F:structural constituent of ribosome"/>
    <property type="evidence" value="ECO:0007669"/>
    <property type="project" value="InterPro"/>
</dbReference>
<dbReference type="PANTHER" id="PTHR21368">
    <property type="entry name" value="50S RIBOSOMAL PROTEIN L9"/>
    <property type="match status" value="1"/>
</dbReference>
<feature type="domain" description="Large ribosomal subunit protein bL9 C-terminal" evidence="8">
    <location>
        <begin position="71"/>
        <end position="149"/>
    </location>
</feature>
<evidence type="ECO:0000256" key="6">
    <source>
        <dbReference type="ARBA" id="ARBA00035427"/>
    </source>
</evidence>
<protein>
    <recommendedName>
        <fullName evidence="6">50S ribosomal protein L9, chloroplastic</fullName>
    </recommendedName>
</protein>
<dbReference type="GeneID" id="38463522"/>
<evidence type="ECO:0000256" key="3">
    <source>
        <dbReference type="ARBA" id="ARBA00022884"/>
    </source>
</evidence>
<dbReference type="AlphaFoldDB" id="A0A3G3MFT8"/>
<dbReference type="GO" id="GO:0006412">
    <property type="term" value="P:translation"/>
    <property type="evidence" value="ECO:0007669"/>
    <property type="project" value="InterPro"/>
</dbReference>
<dbReference type="InterPro" id="IPR020070">
    <property type="entry name" value="Ribosomal_bL9_N"/>
</dbReference>
<evidence type="ECO:0000313" key="9">
    <source>
        <dbReference type="EMBL" id="AYR05691.1"/>
    </source>
</evidence>
<dbReference type="Gene3D" id="3.40.5.10">
    <property type="entry name" value="Ribosomal protein L9, N-terminal domain"/>
    <property type="match status" value="1"/>
</dbReference>
<comment type="similarity">
    <text evidence="1">Belongs to the bacterial ribosomal protein bL9 family.</text>
</comment>
<dbReference type="GO" id="GO:0005840">
    <property type="term" value="C:ribosome"/>
    <property type="evidence" value="ECO:0007669"/>
    <property type="project" value="UniProtKB-KW"/>
</dbReference>
<dbReference type="GO" id="GO:1990904">
    <property type="term" value="C:ribonucleoprotein complex"/>
    <property type="evidence" value="ECO:0007669"/>
    <property type="project" value="UniProtKB-KW"/>
</dbReference>
<evidence type="ECO:0000256" key="4">
    <source>
        <dbReference type="ARBA" id="ARBA00022980"/>
    </source>
</evidence>
<dbReference type="Gene3D" id="3.10.430.100">
    <property type="entry name" value="Ribosomal protein L9, C-terminal domain"/>
    <property type="match status" value="1"/>
</dbReference>
<dbReference type="Pfam" id="PF03948">
    <property type="entry name" value="Ribosomal_L9_C"/>
    <property type="match status" value="1"/>
</dbReference>
<dbReference type="InterPro" id="IPR020069">
    <property type="entry name" value="Ribosomal_bL9_C"/>
</dbReference>
<dbReference type="Pfam" id="PF01281">
    <property type="entry name" value="Ribosomal_L9_N"/>
    <property type="match status" value="1"/>
</dbReference>
<dbReference type="InterPro" id="IPR020594">
    <property type="entry name" value="Ribosomal_bL9_bac/chp"/>
</dbReference>
<dbReference type="InterPro" id="IPR009027">
    <property type="entry name" value="Ribosomal_bL9/RNase_H1_N"/>
</dbReference>
<keyword evidence="9" id="KW-0934">Plastid</keyword>
<dbReference type="InterPro" id="IPR036791">
    <property type="entry name" value="Ribosomal_bL9_C_sf"/>
</dbReference>
<accession>A0A3G3MFT8</accession>
<keyword evidence="3" id="KW-0694">RNA-binding</keyword>
<proteinExistence type="inferred from homology"/>
<dbReference type="EMBL" id="MH281626">
    <property type="protein sequence ID" value="AYR05691.1"/>
    <property type="molecule type" value="Genomic_DNA"/>
</dbReference>
<dbReference type="GO" id="GO:0019843">
    <property type="term" value="F:rRNA binding"/>
    <property type="evidence" value="ECO:0007669"/>
    <property type="project" value="UniProtKB-KW"/>
</dbReference>
<dbReference type="SUPFAM" id="SSF55653">
    <property type="entry name" value="Ribosomal protein L9 C-domain"/>
    <property type="match status" value="1"/>
</dbReference>
<keyword evidence="5" id="KW-0687">Ribonucleoprotein</keyword>
<sequence length="154" mass="17856">MKKTIKVIIKDKNSKLGKINTIKLVSLGYAFNYLIPNQLVEIATKGRLKHIRMLKKVQSEQENIIYNNNLEIKDKLDKIQKINIRKKLGPNQQIFGRITENDIIEQLAHLTSEKINKKQIKMPNIKEIGIYNIHIKIAENLSSNIKLHILPNNL</sequence>
<geneLocation type="plastid" evidence="9"/>
<evidence type="ECO:0000256" key="1">
    <source>
        <dbReference type="ARBA" id="ARBA00010605"/>
    </source>
</evidence>
<name>A0A3G3MFT8_9FLOR</name>
<organism evidence="9">
    <name type="scientific">Synarthrophyton chejuense</name>
    <dbReference type="NCBI Taxonomy" id="2485825"/>
    <lineage>
        <taxon>Eukaryota</taxon>
        <taxon>Rhodophyta</taxon>
        <taxon>Florideophyceae</taxon>
        <taxon>Corallinophycidae</taxon>
        <taxon>Hapalidiales</taxon>
        <taxon>Hapalidiaceae</taxon>
        <taxon>Melobesioideae</taxon>
        <taxon>Synarthrophyton</taxon>
    </lineage>
</organism>
<keyword evidence="2" id="KW-0699">rRNA-binding</keyword>
<dbReference type="HAMAP" id="MF_00503">
    <property type="entry name" value="Ribosomal_bL9"/>
    <property type="match status" value="1"/>
</dbReference>
<evidence type="ECO:0000256" key="2">
    <source>
        <dbReference type="ARBA" id="ARBA00022730"/>
    </source>
</evidence>
<dbReference type="InterPro" id="IPR036935">
    <property type="entry name" value="Ribosomal_bL9_N_sf"/>
</dbReference>